<feature type="domain" description="Dynamin-like helical" evidence="2">
    <location>
        <begin position="212"/>
        <end position="545"/>
    </location>
</feature>
<name>A0A1V4B001_9PAST</name>
<evidence type="ECO:0000259" key="2">
    <source>
        <dbReference type="Pfam" id="PF18709"/>
    </source>
</evidence>
<dbReference type="InterPro" id="IPR049678">
    <property type="entry name" value="LeoA-like"/>
</dbReference>
<gene>
    <name evidence="3" type="ORF">NCTC1659_00029</name>
</gene>
<organism evidence="3 4">
    <name type="scientific">Canicola haemoglobinophilus</name>
    <dbReference type="NCBI Taxonomy" id="733"/>
    <lineage>
        <taxon>Bacteria</taxon>
        <taxon>Pseudomonadati</taxon>
        <taxon>Pseudomonadota</taxon>
        <taxon>Gammaproteobacteria</taxon>
        <taxon>Pasteurellales</taxon>
        <taxon>Pasteurellaceae</taxon>
        <taxon>Canicola</taxon>
    </lineage>
</organism>
<dbReference type="NCBIfam" id="NF041922">
    <property type="entry name" value="DLP_LeoA_gen"/>
    <property type="match status" value="1"/>
</dbReference>
<dbReference type="InterPro" id="IPR040576">
    <property type="entry name" value="DLP_helical"/>
</dbReference>
<dbReference type="Pfam" id="PF01926">
    <property type="entry name" value="MMR_HSR1"/>
    <property type="match status" value="1"/>
</dbReference>
<dbReference type="EMBL" id="UGHF01000001">
    <property type="protein sequence ID" value="STO58817.1"/>
    <property type="molecule type" value="Genomic_DNA"/>
</dbReference>
<dbReference type="Proteomes" id="UP000254329">
    <property type="component" value="Unassembled WGS sequence"/>
</dbReference>
<dbReference type="STRING" id="733.B0186_08190"/>
<reference evidence="3 4" key="1">
    <citation type="submission" date="2018-06" db="EMBL/GenBank/DDBJ databases">
        <authorList>
            <consortium name="Pathogen Informatics"/>
            <person name="Doyle S."/>
        </authorList>
    </citation>
    <scope>NUCLEOTIDE SEQUENCE [LARGE SCALE GENOMIC DNA]</scope>
    <source>
        <strain evidence="3 4">NCTC1659</strain>
    </source>
</reference>
<dbReference type="RefSeq" id="WP_078218865.1">
    <property type="nucleotide sequence ID" value="NZ_MUXZ01000024.1"/>
</dbReference>
<evidence type="ECO:0000313" key="4">
    <source>
        <dbReference type="Proteomes" id="UP000254329"/>
    </source>
</evidence>
<keyword evidence="4" id="KW-1185">Reference proteome</keyword>
<evidence type="ECO:0000313" key="3">
    <source>
        <dbReference type="EMBL" id="STO58817.1"/>
    </source>
</evidence>
<protein>
    <submittedName>
        <fullName evidence="3">Dynamin family</fullName>
    </submittedName>
</protein>
<dbReference type="InterPro" id="IPR027417">
    <property type="entry name" value="P-loop_NTPase"/>
</dbReference>
<dbReference type="InterPro" id="IPR006073">
    <property type="entry name" value="GTP-bd"/>
</dbReference>
<proteinExistence type="predicted"/>
<sequence length="566" mass="64351">MSNTLNTFKVQQEKTQQMLKKLSHFIERGLEFGLNPNPDLLKKLQTASKSIEGNILKVALIGGFSEGKTSIASAWLERLDQSMNISQQESSNAVKIYTVDNEIELIDTPGLFGFKEQHNSAGQIEKYKEMTKKYVSEAHLVLYVMNSTNPIKDSHQEDLQWLFRDLNLLSRTVFVLSRFDEVADVEDDWDYRENLKTKTENVLGRLKNIIGLTEKEASQIKIVGVSANPFGEGTDYWLDNLDEFKKLSRIHMLQDATRQTIEKNGGAMPIVFEAQKSMIQDILGKQLPIVKKTQETLDIELEHLADITQHLSAELKPMEVKISNVRIGLREFVLDYFTGLIRQVKGTDLTTFADFYESELGKDGIILNTRIEQEFDRQSQVVSTSLQRISLDFNNEISRFETSIGSTLMAKGLVFLGKQKLTNTHVLAAKDSVISMGKMVGLDLAKYLKFKPWGAVKFAARANAVIAFAGIALEAWDSHKKAQAEREFKEMIAEIVAMLEEQREGLLNSLNDTNFVGQLFPRYIELREQFKAIQEDNAQTVARRQAFSEWKKEGLIIEGEYLILEQ</sequence>
<dbReference type="AlphaFoldDB" id="A0A1V4B001"/>
<dbReference type="SUPFAM" id="SSF52540">
    <property type="entry name" value="P-loop containing nucleoside triphosphate hydrolases"/>
    <property type="match status" value="1"/>
</dbReference>
<evidence type="ECO:0000259" key="1">
    <source>
        <dbReference type="Pfam" id="PF01926"/>
    </source>
</evidence>
<dbReference type="Pfam" id="PF18709">
    <property type="entry name" value="DLP_helical"/>
    <property type="match status" value="1"/>
</dbReference>
<dbReference type="Gene3D" id="3.40.50.300">
    <property type="entry name" value="P-loop containing nucleotide triphosphate hydrolases"/>
    <property type="match status" value="1"/>
</dbReference>
<accession>A0A1V4B001</accession>
<feature type="domain" description="G" evidence="1">
    <location>
        <begin position="57"/>
        <end position="161"/>
    </location>
</feature>